<dbReference type="SUPFAM" id="SSF47781">
    <property type="entry name" value="RuvA domain 2-like"/>
    <property type="match status" value="1"/>
</dbReference>
<evidence type="ECO:0000313" key="1">
    <source>
        <dbReference type="EMBL" id="TWT64639.1"/>
    </source>
</evidence>
<dbReference type="RefSeq" id="WP_146392675.1">
    <property type="nucleotide sequence ID" value="NZ_SJPK01000010.1"/>
</dbReference>
<dbReference type="Proteomes" id="UP000318053">
    <property type="component" value="Unassembled WGS sequence"/>
</dbReference>
<sequence length="134" mass="14288">MNGISTTRGPLQTTSFNWMLVVVGLAFAIGPKIGAVTGLGPLSEPASGVQPDEPSRASPLIRLRLNDATAQELGLLPQIGPKMAERIIRYRRAQPSMESWADIESIPGMGPSTIQTIRPWCAIDPSTGDLASNH</sequence>
<dbReference type="PANTHER" id="PTHR21180">
    <property type="entry name" value="ENDONUCLEASE/EXONUCLEASE/PHOSPHATASE FAMILY DOMAIN-CONTAINING PROTEIN 1"/>
    <property type="match status" value="1"/>
</dbReference>
<gene>
    <name evidence="1" type="ORF">CA85_37720</name>
</gene>
<dbReference type="EMBL" id="SJPK01000010">
    <property type="protein sequence ID" value="TWT64639.1"/>
    <property type="molecule type" value="Genomic_DNA"/>
</dbReference>
<protein>
    <submittedName>
        <fullName evidence="1">Helix-hairpin-helix motif protein</fullName>
    </submittedName>
</protein>
<keyword evidence="2" id="KW-1185">Reference proteome</keyword>
<dbReference type="Pfam" id="PF12836">
    <property type="entry name" value="HHH_3"/>
    <property type="match status" value="1"/>
</dbReference>
<dbReference type="AlphaFoldDB" id="A0A5C5XPX8"/>
<dbReference type="OrthoDB" id="9790239at2"/>
<dbReference type="GO" id="GO:0015627">
    <property type="term" value="C:type II protein secretion system complex"/>
    <property type="evidence" value="ECO:0007669"/>
    <property type="project" value="TreeGrafter"/>
</dbReference>
<accession>A0A5C5XPX8</accession>
<name>A0A5C5XPX8_9BACT</name>
<reference evidence="1 2" key="1">
    <citation type="submission" date="2019-02" db="EMBL/GenBank/DDBJ databases">
        <title>Deep-cultivation of Planctomycetes and their phenomic and genomic characterization uncovers novel biology.</title>
        <authorList>
            <person name="Wiegand S."/>
            <person name="Jogler M."/>
            <person name="Boedeker C."/>
            <person name="Pinto D."/>
            <person name="Vollmers J."/>
            <person name="Rivas-Marin E."/>
            <person name="Kohn T."/>
            <person name="Peeters S.H."/>
            <person name="Heuer A."/>
            <person name="Rast P."/>
            <person name="Oberbeckmann S."/>
            <person name="Bunk B."/>
            <person name="Jeske O."/>
            <person name="Meyerdierks A."/>
            <person name="Storesund J.E."/>
            <person name="Kallscheuer N."/>
            <person name="Luecker S."/>
            <person name="Lage O.M."/>
            <person name="Pohl T."/>
            <person name="Merkel B.J."/>
            <person name="Hornburger P."/>
            <person name="Mueller R.-W."/>
            <person name="Bruemmer F."/>
            <person name="Labrenz M."/>
            <person name="Spormann A.M."/>
            <person name="Op Den Camp H."/>
            <person name="Overmann J."/>
            <person name="Amann R."/>
            <person name="Jetten M.S.M."/>
            <person name="Mascher T."/>
            <person name="Medema M.H."/>
            <person name="Devos D.P."/>
            <person name="Kaster A.-K."/>
            <person name="Ovreas L."/>
            <person name="Rohde M."/>
            <person name="Galperin M.Y."/>
            <person name="Jogler C."/>
        </authorList>
    </citation>
    <scope>NUCLEOTIDE SEQUENCE [LARGE SCALE GENOMIC DNA]</scope>
    <source>
        <strain evidence="1 2">CA85</strain>
    </source>
</reference>
<dbReference type="InterPro" id="IPR051675">
    <property type="entry name" value="Endo/Exo/Phosphatase_dom_1"/>
</dbReference>
<organism evidence="1 2">
    <name type="scientific">Allorhodopirellula solitaria</name>
    <dbReference type="NCBI Taxonomy" id="2527987"/>
    <lineage>
        <taxon>Bacteria</taxon>
        <taxon>Pseudomonadati</taxon>
        <taxon>Planctomycetota</taxon>
        <taxon>Planctomycetia</taxon>
        <taxon>Pirellulales</taxon>
        <taxon>Pirellulaceae</taxon>
        <taxon>Allorhodopirellula</taxon>
    </lineage>
</organism>
<dbReference type="InterPro" id="IPR010994">
    <property type="entry name" value="RuvA_2-like"/>
</dbReference>
<comment type="caution">
    <text evidence="1">The sequence shown here is derived from an EMBL/GenBank/DDBJ whole genome shotgun (WGS) entry which is preliminary data.</text>
</comment>
<dbReference type="GO" id="GO:0015628">
    <property type="term" value="P:protein secretion by the type II secretion system"/>
    <property type="evidence" value="ECO:0007669"/>
    <property type="project" value="TreeGrafter"/>
</dbReference>
<proteinExistence type="predicted"/>
<dbReference type="Gene3D" id="1.10.150.320">
    <property type="entry name" value="Photosystem II 12 kDa extrinsic protein"/>
    <property type="match status" value="1"/>
</dbReference>
<evidence type="ECO:0000313" key="2">
    <source>
        <dbReference type="Proteomes" id="UP000318053"/>
    </source>
</evidence>
<dbReference type="PANTHER" id="PTHR21180:SF32">
    <property type="entry name" value="ENDONUCLEASE_EXONUCLEASE_PHOSPHATASE FAMILY DOMAIN-CONTAINING PROTEIN 1"/>
    <property type="match status" value="1"/>
</dbReference>